<dbReference type="RefSeq" id="WP_043166468.1">
    <property type="nucleotide sequence ID" value="NZ_JDUV01000013.1"/>
</dbReference>
<comment type="caution">
    <text evidence="1">The sequence shown here is derived from an EMBL/GenBank/DDBJ whole genome shotgun (WGS) entry which is preliminary data.</text>
</comment>
<dbReference type="AlphaFoldDB" id="A0A087AD83"/>
<dbReference type="Proteomes" id="UP000029072">
    <property type="component" value="Unassembled WGS sequence"/>
</dbReference>
<name>A0A087AD83_9BIFI</name>
<dbReference type="OrthoDB" id="3233504at2"/>
<dbReference type="EMBL" id="JGYS01000001">
    <property type="protein sequence ID" value="KFI56733.1"/>
    <property type="molecule type" value="Genomic_DNA"/>
</dbReference>
<protein>
    <submittedName>
        <fullName evidence="1">Uncharacterized protein</fullName>
    </submittedName>
</protein>
<organism evidence="1 2">
    <name type="scientific">Bifidobacterium callitrichos DSM 23973</name>
    <dbReference type="NCBI Taxonomy" id="1437609"/>
    <lineage>
        <taxon>Bacteria</taxon>
        <taxon>Bacillati</taxon>
        <taxon>Actinomycetota</taxon>
        <taxon>Actinomycetes</taxon>
        <taxon>Bifidobacteriales</taxon>
        <taxon>Bifidobacteriaceae</taxon>
        <taxon>Bifidobacterium</taxon>
    </lineage>
</organism>
<evidence type="ECO:0000313" key="1">
    <source>
        <dbReference type="EMBL" id="KFI56733.1"/>
    </source>
</evidence>
<evidence type="ECO:0000313" key="2">
    <source>
        <dbReference type="Proteomes" id="UP000029072"/>
    </source>
</evidence>
<sequence>MFIKQRSVFDYQAILADAPNGVEARITRLTPNLTYDVTVIVPESYGLPASIEDKVVITSMDRKVVHRSFDALHDARTWVNDLVTTA</sequence>
<gene>
    <name evidence="1" type="ORF">BCAL_0340</name>
</gene>
<accession>A0A087AD83</accession>
<dbReference type="eggNOG" id="ENOG5032532">
    <property type="taxonomic scope" value="Bacteria"/>
</dbReference>
<proteinExistence type="predicted"/>
<reference evidence="1 2" key="1">
    <citation type="submission" date="2014-03" db="EMBL/GenBank/DDBJ databases">
        <title>Genomics of Bifidobacteria.</title>
        <authorList>
            <person name="Ventura M."/>
            <person name="Milani C."/>
            <person name="Lugli G.A."/>
        </authorList>
    </citation>
    <scope>NUCLEOTIDE SEQUENCE [LARGE SCALE GENOMIC DNA]</scope>
    <source>
        <strain evidence="1 2">DSM 23973</strain>
    </source>
</reference>
<dbReference type="STRING" id="1437609.BCAL_0340"/>